<evidence type="ECO:0000256" key="10">
    <source>
        <dbReference type="ARBA" id="ARBA00023004"/>
    </source>
</evidence>
<dbReference type="OrthoDB" id="9804603at2"/>
<dbReference type="PIRSF" id="PIRSF006439">
    <property type="entry name" value="Indolepyruvate_ferr_oxidored"/>
    <property type="match status" value="1"/>
</dbReference>
<dbReference type="InterPro" id="IPR009014">
    <property type="entry name" value="Transketo_C/PFOR_II"/>
</dbReference>
<evidence type="ECO:0000256" key="1">
    <source>
        <dbReference type="ARBA" id="ARBA00002995"/>
    </source>
</evidence>
<dbReference type="CDD" id="cd02008">
    <property type="entry name" value="TPP_IOR_alpha"/>
    <property type="match status" value="1"/>
</dbReference>
<dbReference type="InterPro" id="IPR029061">
    <property type="entry name" value="THDP-binding"/>
</dbReference>
<dbReference type="PROSITE" id="PS51379">
    <property type="entry name" value="4FE4S_FER_2"/>
    <property type="match status" value="2"/>
</dbReference>
<dbReference type="InterPro" id="IPR017896">
    <property type="entry name" value="4Fe4S_Fe-S-bd"/>
</dbReference>
<dbReference type="GO" id="GO:0044281">
    <property type="term" value="P:small molecule metabolic process"/>
    <property type="evidence" value="ECO:0007669"/>
    <property type="project" value="UniProtKB-ARBA"/>
</dbReference>
<dbReference type="CDD" id="cd07034">
    <property type="entry name" value="TPP_PYR_PFOR_IOR-alpha_like"/>
    <property type="match status" value="1"/>
</dbReference>
<evidence type="ECO:0000313" key="17">
    <source>
        <dbReference type="EMBL" id="ACM18533.1"/>
    </source>
</evidence>
<reference evidence="17 18" key="1">
    <citation type="submission" date="2009-01" db="EMBL/GenBank/DDBJ databases">
        <title>Complete sequence of Geobacter sp. FRC-32.</title>
        <authorList>
            <consortium name="US DOE Joint Genome Institute"/>
            <person name="Lucas S."/>
            <person name="Copeland A."/>
            <person name="Lapidus A."/>
            <person name="Glavina del Rio T."/>
            <person name="Dalin E."/>
            <person name="Tice H."/>
            <person name="Bruce D."/>
            <person name="Goodwin L."/>
            <person name="Pitluck S."/>
            <person name="Saunders E."/>
            <person name="Brettin T."/>
            <person name="Detter J.C."/>
            <person name="Han C."/>
            <person name="Larimer F."/>
            <person name="Land M."/>
            <person name="Hauser L."/>
            <person name="Kyrpides N."/>
            <person name="Ovchinnikova G."/>
            <person name="Kostka J."/>
            <person name="Richardson P."/>
        </authorList>
    </citation>
    <scope>NUCLEOTIDE SEQUENCE [LARGE SCALE GENOMIC DNA]</scope>
    <source>
        <strain evidence="18">DSM 22248 / JCM 15807 / FRC-32</strain>
    </source>
</reference>
<keyword evidence="9 14" id="KW-0560">Oxidoreductase</keyword>
<keyword evidence="7 14" id="KW-0479">Metal-binding</keyword>
<dbReference type="GO" id="GO:0030976">
    <property type="term" value="F:thiamine pyrophosphate binding"/>
    <property type="evidence" value="ECO:0007669"/>
    <property type="project" value="InterPro"/>
</dbReference>
<evidence type="ECO:0000313" key="18">
    <source>
        <dbReference type="Proteomes" id="UP000007721"/>
    </source>
</evidence>
<feature type="binding site" evidence="15">
    <location>
        <position position="573"/>
    </location>
    <ligand>
        <name>[4Fe-4S] cluster</name>
        <dbReference type="ChEBI" id="CHEBI:49883"/>
        <label>1</label>
    </ligand>
</feature>
<sequence>MKKIISGNEAIALSFQDSGGIFASGYPGTPSTETLEEVARLGKVYCEWAPNEKVGLESAIGASLAGGRSLATMKHVGVNVAADALMTLTYTGVNAGLILMAADDPGMHSSQNEQDSRNYAKFAKVPMLDPADSQEAYDFVRAGFELSEQFDTPVMLRTTTRISHAKGIVEAKGAIEPKVGEWVKNVPKYVMLPNFGKIKHVEVEARLLRLQAYAETTPLNRVEMGDPELGIITSGISYQHVKEAFPNASILKLGLVHPLPEKKIREFAGQVGRLMIVEEMDAIFEEQIRAMGIEVHVGKDRISLCGEVNADLIRAAAGAVVTTVSTAPVENLPQRPPTFCPGCAHRGLYSILSKLKVFVSGDIGCYTLGALPPLSAMHTCICMGASISAAHGMAKVNEIAGRSEKPVAVIGDSTFFHSGITGLLSMVYNSGNALVIIMDNRTTGMTGGQENPGSGRLLQGEAAKQVDMVDLVKVLGIDNVVEINSYDLQATEAAIRKGLETPGPYVLVDKNPCILRYRVKKPLVAVSAEKCTGCRACLKVSCVALGLTAAGDKPKVAIDPNICNGCGVCSQQCKFDAMTVVGTGGNNESI</sequence>
<keyword evidence="11 14" id="KW-0411">Iron-sulfur</keyword>
<keyword evidence="17" id="KW-0670">Pyruvate</keyword>
<evidence type="ECO:0000256" key="2">
    <source>
        <dbReference type="ARBA" id="ARBA00011238"/>
    </source>
</evidence>
<evidence type="ECO:0000256" key="14">
    <source>
        <dbReference type="PIRNR" id="PIRNR006439"/>
    </source>
</evidence>
<keyword evidence="6 14" id="KW-0004">4Fe-4S</keyword>
<evidence type="ECO:0000256" key="6">
    <source>
        <dbReference type="ARBA" id="ARBA00022485"/>
    </source>
</evidence>
<dbReference type="EMBL" id="CP001390">
    <property type="protein sequence ID" value="ACM18533.1"/>
    <property type="molecule type" value="Genomic_DNA"/>
</dbReference>
<dbReference type="SUPFAM" id="SSF52922">
    <property type="entry name" value="TK C-terminal domain-like"/>
    <property type="match status" value="1"/>
</dbReference>
<dbReference type="AlphaFoldDB" id="B9M8J8"/>
<feature type="binding site" evidence="15">
    <location>
        <position position="569"/>
    </location>
    <ligand>
        <name>[4Fe-4S] cluster</name>
        <dbReference type="ChEBI" id="CHEBI:49883"/>
        <label>2</label>
    </ligand>
</feature>
<dbReference type="InterPro" id="IPR045025">
    <property type="entry name" value="HACL1-like"/>
</dbReference>
<dbReference type="RefSeq" id="WP_012645262.1">
    <property type="nucleotide sequence ID" value="NC_011979.1"/>
</dbReference>
<evidence type="ECO:0000256" key="5">
    <source>
        <dbReference type="ARBA" id="ARBA00022448"/>
    </source>
</evidence>
<dbReference type="InterPro" id="IPR002880">
    <property type="entry name" value="Pyrv_Fd/Flavodoxin_OxRdtase_N"/>
</dbReference>
<comment type="catalytic activity">
    <reaction evidence="13 14">
        <text>indole-3-pyruvate + 2 oxidized [2Fe-2S]-[ferredoxin] + CoA = (indol-3-yl)acetyl-CoA + 2 reduced [2Fe-2S]-[ferredoxin] + CO2 + H(+)</text>
        <dbReference type="Rhea" id="RHEA:12645"/>
        <dbReference type="Rhea" id="RHEA-COMP:10000"/>
        <dbReference type="Rhea" id="RHEA-COMP:10001"/>
        <dbReference type="ChEBI" id="CHEBI:15378"/>
        <dbReference type="ChEBI" id="CHEBI:16526"/>
        <dbReference type="ChEBI" id="CHEBI:17640"/>
        <dbReference type="ChEBI" id="CHEBI:33737"/>
        <dbReference type="ChEBI" id="CHEBI:33738"/>
        <dbReference type="ChEBI" id="CHEBI:57271"/>
        <dbReference type="ChEBI" id="CHEBI:57287"/>
        <dbReference type="EC" id="1.2.7.8"/>
    </reaction>
</comment>
<dbReference type="Proteomes" id="UP000007721">
    <property type="component" value="Chromosome"/>
</dbReference>
<dbReference type="FunFam" id="3.40.50.970:FF:000039">
    <property type="entry name" value="Indolepyruvate oxidoreductase subunit IorA"/>
    <property type="match status" value="1"/>
</dbReference>
<evidence type="ECO:0000256" key="8">
    <source>
        <dbReference type="ARBA" id="ARBA00022982"/>
    </source>
</evidence>
<feature type="binding site" evidence="15">
    <location>
        <position position="534"/>
    </location>
    <ligand>
        <name>[4Fe-4S] cluster</name>
        <dbReference type="ChEBI" id="CHEBI:49883"/>
        <label>1</label>
    </ligand>
</feature>
<gene>
    <name evidence="17" type="primary">iorA-3</name>
    <name evidence="17" type="ordered locus">Geob_0160</name>
</gene>
<dbReference type="eggNOG" id="COG4231">
    <property type="taxonomic scope" value="Bacteria"/>
</dbReference>
<evidence type="ECO:0000256" key="3">
    <source>
        <dbReference type="ARBA" id="ARBA00012812"/>
    </source>
</evidence>
<dbReference type="PANTHER" id="PTHR43710">
    <property type="entry name" value="2-HYDROXYACYL-COA LYASE"/>
    <property type="match status" value="1"/>
</dbReference>
<protein>
    <recommendedName>
        <fullName evidence="4 14">Indolepyruvate oxidoreductase subunit IorA</fullName>
        <shortName evidence="14">IOR</shortName>
        <ecNumber evidence="3 14">1.2.7.8</ecNumber>
    </recommendedName>
    <alternativeName>
        <fullName evidence="12 14">Indolepyruvate ferredoxin oxidoreductase subunit alpha</fullName>
    </alternativeName>
</protein>
<evidence type="ECO:0000259" key="16">
    <source>
        <dbReference type="PROSITE" id="PS51379"/>
    </source>
</evidence>
<dbReference type="STRING" id="316067.Geob_0160"/>
<proteinExistence type="predicted"/>
<feature type="binding site" evidence="15">
    <location>
        <position position="531"/>
    </location>
    <ligand>
        <name>[4Fe-4S] cluster</name>
        <dbReference type="ChEBI" id="CHEBI:49883"/>
        <label>1</label>
    </ligand>
</feature>
<dbReference type="EC" id="1.2.7.8" evidence="3 14"/>
<keyword evidence="8 14" id="KW-0249">Electron transport</keyword>
<feature type="binding site" evidence="15">
    <location>
        <position position="566"/>
    </location>
    <ligand>
        <name>[4Fe-4S] cluster</name>
        <dbReference type="ChEBI" id="CHEBI:49883"/>
        <label>2</label>
    </ligand>
</feature>
<dbReference type="Gene3D" id="3.40.50.970">
    <property type="match status" value="2"/>
</dbReference>
<organism evidence="17 18">
    <name type="scientific">Geotalea daltonii (strain DSM 22248 / JCM 15807 / FRC-32)</name>
    <name type="common">Geobacter daltonii</name>
    <dbReference type="NCBI Taxonomy" id="316067"/>
    <lineage>
        <taxon>Bacteria</taxon>
        <taxon>Pseudomonadati</taxon>
        <taxon>Thermodesulfobacteriota</taxon>
        <taxon>Desulfuromonadia</taxon>
        <taxon>Geobacterales</taxon>
        <taxon>Geobacteraceae</taxon>
        <taxon>Geotalea</taxon>
    </lineage>
</organism>
<dbReference type="Pfam" id="PF01855">
    <property type="entry name" value="POR_N"/>
    <property type="match status" value="1"/>
</dbReference>
<evidence type="ECO:0000256" key="15">
    <source>
        <dbReference type="PIRSR" id="PIRSR006439-50"/>
    </source>
</evidence>
<keyword evidence="18" id="KW-1185">Reference proteome</keyword>
<accession>B9M8J8</accession>
<feature type="binding site" evidence="15">
    <location>
        <position position="563"/>
    </location>
    <ligand>
        <name>[4Fe-4S] cluster</name>
        <dbReference type="ChEBI" id="CHEBI:49883"/>
        <label>2</label>
    </ligand>
</feature>
<dbReference type="Gene3D" id="3.30.70.20">
    <property type="match status" value="1"/>
</dbReference>
<evidence type="ECO:0000256" key="12">
    <source>
        <dbReference type="ARBA" id="ARBA00030514"/>
    </source>
</evidence>
<dbReference type="InterPro" id="IPR011766">
    <property type="entry name" value="TPP_enzyme_TPP-bd"/>
</dbReference>
<evidence type="ECO:0000256" key="7">
    <source>
        <dbReference type="ARBA" id="ARBA00022723"/>
    </source>
</evidence>
<dbReference type="HOGENOM" id="CLU_017727_0_0_7"/>
<comment type="cofactor">
    <cofactor evidence="14 15">
        <name>[4Fe-4S] cluster</name>
        <dbReference type="ChEBI" id="CHEBI:49883"/>
    </cofactor>
    <text evidence="14 15">Binds 2 [4Fe-4S] clusters. In this family the first cluster has a non-standard and varying [4Fe-4S] binding motif CX(2)CX(2)CX(4-5)CP.</text>
</comment>
<evidence type="ECO:0000256" key="13">
    <source>
        <dbReference type="ARBA" id="ARBA00048332"/>
    </source>
</evidence>
<evidence type="ECO:0000256" key="9">
    <source>
        <dbReference type="ARBA" id="ARBA00023002"/>
    </source>
</evidence>
<keyword evidence="10 14" id="KW-0408">Iron</keyword>
<keyword evidence="5 14" id="KW-0813">Transport</keyword>
<dbReference type="PANTHER" id="PTHR43710:SF5">
    <property type="entry name" value="INDOLEPYRUVATE FERREDOXIN OXIDOREDUCTASE ALPHA SUBUNIT"/>
    <property type="match status" value="1"/>
</dbReference>
<evidence type="ECO:0000256" key="11">
    <source>
        <dbReference type="ARBA" id="ARBA00023014"/>
    </source>
</evidence>
<dbReference type="SUPFAM" id="SSF52518">
    <property type="entry name" value="Thiamin diphosphate-binding fold (THDP-binding)"/>
    <property type="match status" value="2"/>
</dbReference>
<dbReference type="GO" id="GO:0043805">
    <property type="term" value="F:indolepyruvate ferredoxin oxidoreductase activity"/>
    <property type="evidence" value="ECO:0007669"/>
    <property type="project" value="UniProtKB-UniRule"/>
</dbReference>
<comment type="function">
    <text evidence="1 14">Catalyzes the ferredoxin-dependent oxidative decarboxylation of arylpyruvates.</text>
</comment>
<dbReference type="KEGG" id="geo:Geob_0160"/>
<feature type="domain" description="4Fe-4S ferredoxin-type" evidence="16">
    <location>
        <begin position="522"/>
        <end position="552"/>
    </location>
</feature>
<dbReference type="InterPro" id="IPR017721">
    <property type="entry name" value="IorA"/>
</dbReference>
<evidence type="ECO:0000256" key="4">
    <source>
        <dbReference type="ARBA" id="ARBA00017710"/>
    </source>
</evidence>
<dbReference type="GO" id="GO:0046872">
    <property type="term" value="F:metal ion binding"/>
    <property type="evidence" value="ECO:0007669"/>
    <property type="project" value="UniProtKB-UniRule"/>
</dbReference>
<feature type="domain" description="4Fe-4S ferredoxin-type" evidence="16">
    <location>
        <begin position="554"/>
        <end position="583"/>
    </location>
</feature>
<dbReference type="SUPFAM" id="SSF54862">
    <property type="entry name" value="4Fe-4S ferredoxins"/>
    <property type="match status" value="1"/>
</dbReference>
<dbReference type="Pfam" id="PF02775">
    <property type="entry name" value="TPP_enzyme_C"/>
    <property type="match status" value="1"/>
</dbReference>
<dbReference type="GO" id="GO:0051539">
    <property type="term" value="F:4 iron, 4 sulfur cluster binding"/>
    <property type="evidence" value="ECO:0007669"/>
    <property type="project" value="UniProtKB-UniRule"/>
</dbReference>
<name>B9M8J8_GEODF</name>
<comment type="subunit">
    <text evidence="2">Heterodimer of the IorA and IorB subunits.</text>
</comment>
<feature type="binding site" evidence="15">
    <location>
        <position position="537"/>
    </location>
    <ligand>
        <name>[4Fe-4S] cluster</name>
        <dbReference type="ChEBI" id="CHEBI:49883"/>
        <label>1</label>
    </ligand>
</feature>
<feature type="binding site" evidence="15">
    <location>
        <position position="542"/>
    </location>
    <ligand>
        <name>[4Fe-4S] cluster</name>
        <dbReference type="ChEBI" id="CHEBI:49883"/>
        <label>2</label>
    </ligand>
</feature>